<evidence type="ECO:0000313" key="1">
    <source>
        <dbReference type="EMBL" id="OUC96807.1"/>
    </source>
</evidence>
<dbReference type="Proteomes" id="UP000194761">
    <property type="component" value="Unassembled WGS sequence"/>
</dbReference>
<dbReference type="AlphaFoldDB" id="A0A243RPM6"/>
<dbReference type="InterPro" id="IPR019239">
    <property type="entry name" value="VapB_antitoxin"/>
</dbReference>
<dbReference type="Pfam" id="PF09957">
    <property type="entry name" value="VapB_antitoxin"/>
    <property type="match status" value="1"/>
</dbReference>
<accession>A0A243RPM6</accession>
<gene>
    <name evidence="1" type="ORF">CA984_13475</name>
</gene>
<protein>
    <recommendedName>
        <fullName evidence="3">DUF2191 domain-containing protein</fullName>
    </recommendedName>
</protein>
<organism evidence="1 2">
    <name type="scientific">Streptosporangium minutum</name>
    <dbReference type="NCBI Taxonomy" id="569862"/>
    <lineage>
        <taxon>Bacteria</taxon>
        <taxon>Bacillati</taxon>
        <taxon>Actinomycetota</taxon>
        <taxon>Actinomycetes</taxon>
        <taxon>Streptosporangiales</taxon>
        <taxon>Streptosporangiaceae</taxon>
        <taxon>Streptosporangium</taxon>
    </lineage>
</organism>
<dbReference type="EMBL" id="NGFP01000050">
    <property type="protein sequence ID" value="OUC96807.1"/>
    <property type="molecule type" value="Genomic_DNA"/>
</dbReference>
<evidence type="ECO:0000313" key="2">
    <source>
        <dbReference type="Proteomes" id="UP000194761"/>
    </source>
</evidence>
<reference evidence="1 2" key="1">
    <citation type="submission" date="2017-05" db="EMBL/GenBank/DDBJ databases">
        <title>Biotechnological potential of actinobacteria isolated from South African environments.</title>
        <authorList>
            <person name="Le Roes-Hill M."/>
            <person name="Prins A."/>
            <person name="Durrell K.A."/>
        </authorList>
    </citation>
    <scope>NUCLEOTIDE SEQUENCE [LARGE SCALE GENOMIC DNA]</scope>
    <source>
        <strain evidence="1">M26</strain>
    </source>
</reference>
<dbReference type="RefSeq" id="WP_086571848.1">
    <property type="nucleotide sequence ID" value="NZ_NGFP01000050.1"/>
</dbReference>
<comment type="caution">
    <text evidence="1">The sequence shown here is derived from an EMBL/GenBank/DDBJ whole genome shotgun (WGS) entry which is preliminary data.</text>
</comment>
<evidence type="ECO:0008006" key="3">
    <source>
        <dbReference type="Google" id="ProtNLM"/>
    </source>
</evidence>
<sequence>MTITRIDIDDEALAEAMRMLGTSSAEDAVNTALREYVARVERIAPGS</sequence>
<proteinExistence type="predicted"/>
<name>A0A243RPM6_9ACTN</name>
<keyword evidence="2" id="KW-1185">Reference proteome</keyword>